<dbReference type="AGR" id="MGI:104566"/>
<reference evidence="2" key="4">
    <citation type="journal article" date="2001" name="Nature">
        <title>Functional annotation of a full-length mouse cDNA collection.</title>
        <authorList>
            <consortium name="The RIKEN Genome Exploration Research Group Phase II Team and the FANTOM Consortium"/>
        </authorList>
    </citation>
    <scope>NUCLEOTIDE SEQUENCE</scope>
    <source>
        <strain evidence="2">C57BL/6J</strain>
        <tissue evidence="2">Hypothalamus</tissue>
    </source>
</reference>
<evidence type="ECO:0000313" key="3">
    <source>
        <dbReference type="MGI" id="MGI:104566"/>
    </source>
</evidence>
<reference evidence="2" key="5">
    <citation type="journal article" date="2002" name="Nature">
        <title>Analysis of the mouse transcriptome based on functional annotation of 60,770 full-length cDNAs.</title>
        <authorList>
            <consortium name="The FANTOM Consortium and the RIKEN Genome Exploration Research Group Phase I and II Team"/>
        </authorList>
    </citation>
    <scope>NUCLEOTIDE SEQUENCE</scope>
    <source>
        <strain evidence="2">C57BL/6J</strain>
        <tissue evidence="2">Hypothalamus</tissue>
    </source>
</reference>
<feature type="compositionally biased region" description="Low complexity" evidence="1">
    <location>
        <begin position="76"/>
        <end position="85"/>
    </location>
</feature>
<dbReference type="EMBL" id="AK162865">
    <property type="protein sequence ID" value="BAE37091.1"/>
    <property type="molecule type" value="mRNA"/>
</dbReference>
<reference evidence="2" key="2">
    <citation type="journal article" date="2000" name="Genome Res.">
        <title>Normalization and subtraction of cap-trapper-selected cDNAs to prepare full-length cDNA libraries for rapid discovery of new genes.</title>
        <authorList>
            <person name="Carninci P."/>
            <person name="Shibata Y."/>
            <person name="Hayatsu N."/>
            <person name="Sugahara Y."/>
            <person name="Shibata K."/>
            <person name="Itoh M."/>
            <person name="Konno H."/>
            <person name="Okazaki Y."/>
            <person name="Muramatsu M."/>
            <person name="Hayashizaki Y."/>
        </authorList>
    </citation>
    <scope>NUCLEOTIDE SEQUENCE</scope>
    <source>
        <strain evidence="2">C57BL/6J</strain>
        <tissue evidence="2">Hypothalamus</tissue>
    </source>
</reference>
<sequence>MHGHRVPGGPGPSDPERSAANTPGAAPLACADSDPGALEPGLPVSRGSGTALGGPLDPQFVGPSDGEKVPNRDSGIDSISSPSNSEETCFVSDDGPPIHSLCPGPPALASMPVALADPHRPGSQEVDSDLEEEEEEEEEEKEREIPVPPMERQESVEVLTYALPKRQDHAEKGGAWLFPAWYFSKQAIAST</sequence>
<feature type="compositionally biased region" description="Acidic residues" evidence="1">
    <location>
        <begin position="126"/>
        <end position="141"/>
    </location>
</feature>
<feature type="region of interest" description="Disordered" evidence="1">
    <location>
        <begin position="1"/>
        <end position="153"/>
    </location>
</feature>
<dbReference type="MGI" id="MGI:104566">
    <property type="gene designation" value="Fgd1"/>
</dbReference>
<evidence type="ECO:0000256" key="1">
    <source>
        <dbReference type="SAM" id="MobiDB-lite"/>
    </source>
</evidence>
<gene>
    <name evidence="3" type="primary">Fgd1</name>
</gene>
<accession>Q3TRD9</accession>
<reference evidence="2" key="3">
    <citation type="journal article" date="2000" name="Genome Res.">
        <title>RIKEN integrated sequence analysis (RISA) system--384-format sequencing pipeline with 384 multicapillary sequencer.</title>
        <authorList>
            <person name="Shibata K."/>
            <person name="Itoh M."/>
            <person name="Aizawa K."/>
            <person name="Nagaoka S."/>
            <person name="Sasaki N."/>
            <person name="Carninci P."/>
            <person name="Konno H."/>
            <person name="Akiyama J."/>
            <person name="Nishi K."/>
            <person name="Kitsunai T."/>
            <person name="Tashiro H."/>
            <person name="Itoh M."/>
            <person name="Sumi N."/>
            <person name="Ishii Y."/>
            <person name="Nakamura S."/>
            <person name="Hazama M."/>
            <person name="Nishine T."/>
            <person name="Harada A."/>
            <person name="Yamamoto R."/>
            <person name="Matsumoto H."/>
            <person name="Sakaguchi S."/>
            <person name="Ikegami T."/>
            <person name="Kashiwagi K."/>
            <person name="Fujiwake S."/>
            <person name="Inoue K."/>
            <person name="Togawa Y."/>
            <person name="Izawa M."/>
            <person name="Ohara E."/>
            <person name="Watahiki M."/>
            <person name="Yoneda Y."/>
            <person name="Ishikawa T."/>
            <person name="Ozawa K."/>
            <person name="Tanaka T."/>
            <person name="Matsuura S."/>
            <person name="Kawai J."/>
            <person name="Okazaki Y."/>
            <person name="Muramatsu M."/>
            <person name="Inoue Y."/>
            <person name="Kira A."/>
            <person name="Hayashizaki Y."/>
        </authorList>
    </citation>
    <scope>NUCLEOTIDE SEQUENCE</scope>
    <source>
        <strain evidence="2">C57BL/6J</strain>
        <tissue evidence="2">Hypothalamus</tissue>
    </source>
</reference>
<protein>
    <submittedName>
        <fullName evidence="2">Uncharacterized protein</fullName>
    </submittedName>
</protein>
<reference evidence="2" key="7">
    <citation type="journal article" date="2005" name="Science">
        <title>The Transcriptional Landscape of the Mammalian Genome.</title>
        <authorList>
            <consortium name="The FANTOM Consortium"/>
            <consortium name="Riken Genome Exploration Research Group and Genome Science Group (Genome Network Project Core Group)"/>
        </authorList>
    </citation>
    <scope>NUCLEOTIDE SEQUENCE</scope>
    <source>
        <strain evidence="2">C57BL/6J</strain>
        <tissue evidence="2">Hypothalamus</tissue>
    </source>
</reference>
<evidence type="ECO:0000313" key="2">
    <source>
        <dbReference type="EMBL" id="BAE37091.1"/>
    </source>
</evidence>
<name>Q3TRD9_MOUSE</name>
<reference evidence="2" key="6">
    <citation type="submission" date="2004-04" db="EMBL/GenBank/DDBJ databases">
        <authorList>
            <person name="Arakawa T."/>
            <person name="Carninci P."/>
            <person name="Fukuda S."/>
            <person name="Hashizume W."/>
            <person name="Hayashida K."/>
            <person name="Hori F."/>
            <person name="Iida J."/>
            <person name="Imamura K."/>
            <person name="Imotani K."/>
            <person name="Itoh M."/>
            <person name="Kanagawa S."/>
            <person name="Kawai J."/>
            <person name="Kojima M."/>
            <person name="Konno H."/>
            <person name="Murata M."/>
            <person name="Nakamura M."/>
            <person name="Ninomiya N."/>
            <person name="Nishiyori H."/>
            <person name="Nomura K."/>
            <person name="Ohno M."/>
            <person name="Sakazume N."/>
            <person name="Sano H."/>
            <person name="Sasaki D."/>
            <person name="Shibata K."/>
            <person name="Shiraki T."/>
            <person name="Tagami M."/>
            <person name="Tagami Y."/>
            <person name="Waki K."/>
            <person name="Watahiki A."/>
            <person name="Muramatsu M."/>
            <person name="Hayashizaki Y."/>
        </authorList>
    </citation>
    <scope>NUCLEOTIDE SEQUENCE</scope>
    <source>
        <strain evidence="2">C57BL/6J</strain>
        <tissue evidence="2">Hypothalamus</tissue>
    </source>
</reference>
<proteinExistence type="evidence at transcript level"/>
<dbReference type="AlphaFoldDB" id="Q3TRD9"/>
<reference evidence="2" key="1">
    <citation type="journal article" date="1999" name="Methods Enzymol.">
        <title>High-efficiency full-length cDNA cloning.</title>
        <authorList>
            <person name="Carninci P."/>
            <person name="Hayashizaki Y."/>
        </authorList>
    </citation>
    <scope>NUCLEOTIDE SEQUENCE</scope>
    <source>
        <strain evidence="2">C57BL/6J</strain>
        <tissue evidence="2">Hypothalamus</tissue>
    </source>
</reference>
<feature type="compositionally biased region" description="Basic and acidic residues" evidence="1">
    <location>
        <begin position="65"/>
        <end position="75"/>
    </location>
</feature>
<organism evidence="2">
    <name type="scientific">Mus musculus</name>
    <name type="common">Mouse</name>
    <dbReference type="NCBI Taxonomy" id="10090"/>
    <lineage>
        <taxon>Eukaryota</taxon>
        <taxon>Metazoa</taxon>
        <taxon>Chordata</taxon>
        <taxon>Craniata</taxon>
        <taxon>Vertebrata</taxon>
        <taxon>Euteleostomi</taxon>
        <taxon>Mammalia</taxon>
        <taxon>Eutheria</taxon>
        <taxon>Euarchontoglires</taxon>
        <taxon>Glires</taxon>
        <taxon>Rodentia</taxon>
        <taxon>Myomorpha</taxon>
        <taxon>Muroidea</taxon>
        <taxon>Muridae</taxon>
        <taxon>Murinae</taxon>
        <taxon>Mus</taxon>
        <taxon>Mus</taxon>
    </lineage>
</organism>
<reference evidence="2" key="8">
    <citation type="journal article" date="2005" name="Science">
        <title>Antisense Transcription in the Mammalian Transcriptome.</title>
        <authorList>
            <consortium name="RIKEN Genome Exploration Research Group and Genome Science Group (Genome Network Project Core Group) and the FANTOM Consortium"/>
        </authorList>
    </citation>
    <scope>NUCLEOTIDE SEQUENCE</scope>
    <source>
        <strain evidence="2">C57BL/6J</strain>
        <tissue evidence="2">Hypothalamus</tissue>
    </source>
</reference>